<keyword evidence="2" id="KW-1185">Reference proteome</keyword>
<reference evidence="1 2" key="1">
    <citation type="submission" date="2018-11" db="EMBL/GenBank/DDBJ databases">
        <title>Genome sequence of Saitozyma podzolica DSM 27192.</title>
        <authorList>
            <person name="Aliyu H."/>
            <person name="Gorte O."/>
            <person name="Ochsenreither K."/>
        </authorList>
    </citation>
    <scope>NUCLEOTIDE SEQUENCE [LARGE SCALE GENOMIC DNA]</scope>
    <source>
        <strain evidence="1 2">DSM 27192</strain>
    </source>
</reference>
<organism evidence="1 2">
    <name type="scientific">Saitozyma podzolica</name>
    <dbReference type="NCBI Taxonomy" id="1890683"/>
    <lineage>
        <taxon>Eukaryota</taxon>
        <taxon>Fungi</taxon>
        <taxon>Dikarya</taxon>
        <taxon>Basidiomycota</taxon>
        <taxon>Agaricomycotina</taxon>
        <taxon>Tremellomycetes</taxon>
        <taxon>Tremellales</taxon>
        <taxon>Trimorphomycetaceae</taxon>
        <taxon>Saitozyma</taxon>
    </lineage>
</organism>
<proteinExistence type="predicted"/>
<dbReference type="EMBL" id="RSCD01000006">
    <property type="protein sequence ID" value="RSH92260.1"/>
    <property type="molecule type" value="Genomic_DNA"/>
</dbReference>
<evidence type="ECO:0000313" key="2">
    <source>
        <dbReference type="Proteomes" id="UP000279259"/>
    </source>
</evidence>
<sequence>MQATEDETAERRALEVQRQHLVELMSMNGRILQLLSEISEHERHYGRDDERVDELFRAAIYLKHTDLLHVGRELAALWAASRHDSAQAFRPTPPPTPPPY</sequence>
<comment type="caution">
    <text evidence="1">The sequence shown here is derived from an EMBL/GenBank/DDBJ whole genome shotgun (WGS) entry which is preliminary data.</text>
</comment>
<gene>
    <name evidence="1" type="ORF">EHS25_008675</name>
</gene>
<dbReference type="Proteomes" id="UP000279259">
    <property type="component" value="Unassembled WGS sequence"/>
</dbReference>
<dbReference type="AlphaFoldDB" id="A0A427YMH7"/>
<accession>A0A427YMH7</accession>
<evidence type="ECO:0000313" key="1">
    <source>
        <dbReference type="EMBL" id="RSH92260.1"/>
    </source>
</evidence>
<name>A0A427YMH7_9TREE</name>
<protein>
    <submittedName>
        <fullName evidence="1">Uncharacterized protein</fullName>
    </submittedName>
</protein>